<dbReference type="EMBL" id="MHLY01000003">
    <property type="protein sequence ID" value="OGZ18993.1"/>
    <property type="molecule type" value="Genomic_DNA"/>
</dbReference>
<accession>A0A1G2DZN0</accession>
<dbReference type="PANTHER" id="PTHR40252:SF2">
    <property type="entry name" value="BLR0328 PROTEIN"/>
    <property type="match status" value="1"/>
</dbReference>
<name>A0A1G2DZN0_9BACT</name>
<sequence length="411" mass="46178">MQNIKIKTGFSQKENEEEATKEVFEKINQDNMKLIIMFCHGNYNQLKLNRAWRALIPPETAFIGCPSLTMNIPFFRVGDMLTNQGYKDCVSAMSIASDKIEVVVNLMRDIKNNWKKTSTQALVDGAKTLNLDLKNIDNEKCFGLFFCDTMSGCEDDILENFYASSNLLFVGGGSTGKMELSSWLFKGKGGGSGYIHTREGAFTDAAAIAIIKSGIPFKIDLITNFYPTQHKFEVTKVSETHMGKMKMWKIEELNGRPALEEYTKALGVSKWSLGIEHLPNIKYLLNHPLGFMVKERAYIRFIGARKGKSLLMPSKIEEGKTLYLMEKTDLAEVIRQSIDKLKNQLGFVSGLVLFQCGLQKLDADSLKETASLVKTFNIAPLIGLTTFREYYGWLAFEQSLVLLALGDVAKK</sequence>
<dbReference type="SMART" id="SM01204">
    <property type="entry name" value="FIST_C"/>
    <property type="match status" value="1"/>
</dbReference>
<dbReference type="InterPro" id="IPR013702">
    <property type="entry name" value="FIST_domain_N"/>
</dbReference>
<dbReference type="Pfam" id="PF10442">
    <property type="entry name" value="FIST_C"/>
    <property type="match status" value="1"/>
</dbReference>
<evidence type="ECO:0008006" key="5">
    <source>
        <dbReference type="Google" id="ProtNLM"/>
    </source>
</evidence>
<reference evidence="3 4" key="1">
    <citation type="journal article" date="2016" name="Nat. Commun.">
        <title>Thousands of microbial genomes shed light on interconnected biogeochemical processes in an aquifer system.</title>
        <authorList>
            <person name="Anantharaman K."/>
            <person name="Brown C.T."/>
            <person name="Hug L.A."/>
            <person name="Sharon I."/>
            <person name="Castelle C.J."/>
            <person name="Probst A.J."/>
            <person name="Thomas B.C."/>
            <person name="Singh A."/>
            <person name="Wilkins M.J."/>
            <person name="Karaoz U."/>
            <person name="Brodie E.L."/>
            <person name="Williams K.H."/>
            <person name="Hubbard S.S."/>
            <person name="Banfield J.F."/>
        </authorList>
    </citation>
    <scope>NUCLEOTIDE SEQUENCE [LARGE SCALE GENOMIC DNA]</scope>
</reference>
<feature type="domain" description="FIST" evidence="1">
    <location>
        <begin position="30"/>
        <end position="257"/>
    </location>
</feature>
<dbReference type="Pfam" id="PF08495">
    <property type="entry name" value="FIST"/>
    <property type="match status" value="1"/>
</dbReference>
<dbReference type="PANTHER" id="PTHR40252">
    <property type="entry name" value="BLR0328 PROTEIN"/>
    <property type="match status" value="1"/>
</dbReference>
<comment type="caution">
    <text evidence="3">The sequence shown here is derived from an EMBL/GenBank/DDBJ whole genome shotgun (WGS) entry which is preliminary data.</text>
</comment>
<evidence type="ECO:0000259" key="2">
    <source>
        <dbReference type="SMART" id="SM01204"/>
    </source>
</evidence>
<dbReference type="Proteomes" id="UP000176755">
    <property type="component" value="Unassembled WGS sequence"/>
</dbReference>
<evidence type="ECO:0000313" key="4">
    <source>
        <dbReference type="Proteomes" id="UP000176755"/>
    </source>
</evidence>
<dbReference type="AlphaFoldDB" id="A0A1G2DZN0"/>
<proteinExistence type="predicted"/>
<evidence type="ECO:0000313" key="3">
    <source>
        <dbReference type="EMBL" id="OGZ18993.1"/>
    </source>
</evidence>
<dbReference type="SMART" id="SM00897">
    <property type="entry name" value="FIST"/>
    <property type="match status" value="1"/>
</dbReference>
<evidence type="ECO:0000259" key="1">
    <source>
        <dbReference type="SMART" id="SM00897"/>
    </source>
</evidence>
<organism evidence="3 4">
    <name type="scientific">Candidatus Nealsonbacteria bacterium RBG_13_42_11</name>
    <dbReference type="NCBI Taxonomy" id="1801663"/>
    <lineage>
        <taxon>Bacteria</taxon>
        <taxon>Candidatus Nealsoniibacteriota</taxon>
    </lineage>
</organism>
<dbReference type="STRING" id="1801663.A2175_01550"/>
<gene>
    <name evidence="3" type="ORF">A2175_01550</name>
</gene>
<protein>
    <recommendedName>
        <fullName evidence="5">FIST domain-containing protein</fullName>
    </recommendedName>
</protein>
<feature type="domain" description="FIST C-domain" evidence="2">
    <location>
        <begin position="258"/>
        <end position="393"/>
    </location>
</feature>
<dbReference type="InterPro" id="IPR019494">
    <property type="entry name" value="FIST_C"/>
</dbReference>